<dbReference type="OrthoDB" id="9904503at2"/>
<dbReference type="AlphaFoldDB" id="A0A4S1W7J8"/>
<dbReference type="Proteomes" id="UP000309848">
    <property type="component" value="Unassembled WGS sequence"/>
</dbReference>
<evidence type="ECO:0000313" key="1">
    <source>
        <dbReference type="EMBL" id="TGX38699.1"/>
    </source>
</evidence>
<name>A0A4S1W7J8_9SPHN</name>
<organism evidence="1 2">
    <name type="scientific">Sphingomonas naasensis</name>
    <dbReference type="NCBI Taxonomy" id="1344951"/>
    <lineage>
        <taxon>Bacteria</taxon>
        <taxon>Pseudomonadati</taxon>
        <taxon>Pseudomonadota</taxon>
        <taxon>Alphaproteobacteria</taxon>
        <taxon>Sphingomonadales</taxon>
        <taxon>Sphingomonadaceae</taxon>
        <taxon>Sphingomonas</taxon>
    </lineage>
</organism>
<proteinExistence type="predicted"/>
<reference evidence="1 2" key="1">
    <citation type="submission" date="2019-04" db="EMBL/GenBank/DDBJ databases">
        <title>Sphingomonas psychrotolerans sp. nov., isolated from soil in the Tianshan Mountains, Xinjiang, China.</title>
        <authorList>
            <person name="Luo Y."/>
            <person name="Sheng H."/>
        </authorList>
    </citation>
    <scope>NUCLEOTIDE SEQUENCE [LARGE SCALE GENOMIC DNA]</scope>
    <source>
        <strain evidence="1 2">KIS18-15</strain>
    </source>
</reference>
<evidence type="ECO:0000313" key="2">
    <source>
        <dbReference type="Proteomes" id="UP000309848"/>
    </source>
</evidence>
<dbReference type="EMBL" id="SRXU01000009">
    <property type="protein sequence ID" value="TGX38699.1"/>
    <property type="molecule type" value="Genomic_DNA"/>
</dbReference>
<sequence length="118" mass="12367">MLKAGVFDNFKGATTLLLWGGAEDMVSLLRGLDGLRAGNSIAFAIDGPTGGVAITRGEGSTLTSDGGVLRWQCSRETIDLAVGLTAPLIGQVGHHFLDVSGMAKQVIIARDEYPPDLR</sequence>
<dbReference type="RefSeq" id="WP_135986993.1">
    <property type="nucleotide sequence ID" value="NZ_JAASQM010000003.1"/>
</dbReference>
<comment type="caution">
    <text evidence="1">The sequence shown here is derived from an EMBL/GenBank/DDBJ whole genome shotgun (WGS) entry which is preliminary data.</text>
</comment>
<accession>A0A4S1W7J8</accession>
<gene>
    <name evidence="1" type="ORF">E5A74_17855</name>
</gene>
<keyword evidence="2" id="KW-1185">Reference proteome</keyword>
<protein>
    <submittedName>
        <fullName evidence="1">Uncharacterized protein</fullName>
    </submittedName>
</protein>